<dbReference type="InterPro" id="IPR016024">
    <property type="entry name" value="ARM-type_fold"/>
</dbReference>
<name>A0AA38I100_9CUCU</name>
<evidence type="ECO:0000256" key="1">
    <source>
        <dbReference type="ARBA" id="ARBA00015263"/>
    </source>
</evidence>
<feature type="compositionally biased region" description="Polar residues" evidence="2">
    <location>
        <begin position="305"/>
        <end position="321"/>
    </location>
</feature>
<evidence type="ECO:0000313" key="5">
    <source>
        <dbReference type="Proteomes" id="UP001168821"/>
    </source>
</evidence>
<organism evidence="4 5">
    <name type="scientific">Zophobas morio</name>
    <dbReference type="NCBI Taxonomy" id="2755281"/>
    <lineage>
        <taxon>Eukaryota</taxon>
        <taxon>Metazoa</taxon>
        <taxon>Ecdysozoa</taxon>
        <taxon>Arthropoda</taxon>
        <taxon>Hexapoda</taxon>
        <taxon>Insecta</taxon>
        <taxon>Pterygota</taxon>
        <taxon>Neoptera</taxon>
        <taxon>Endopterygota</taxon>
        <taxon>Coleoptera</taxon>
        <taxon>Polyphaga</taxon>
        <taxon>Cucujiformia</taxon>
        <taxon>Tenebrionidae</taxon>
        <taxon>Zophobas</taxon>
    </lineage>
</organism>
<keyword evidence="5" id="KW-1185">Reference proteome</keyword>
<evidence type="ECO:0000259" key="3">
    <source>
        <dbReference type="Pfam" id="PF13251"/>
    </source>
</evidence>
<sequence>MASLDTFNTLSTKISQLVLARTKNDRDVIISTLNELNALSYKYTVVTNRTKAVLLVNQCCALITPEDLELVLKCCHLITNLVTRQKVVVDGRTLTMAVLWCLQALRGQSTDVEVLGALDALLRGFTGHGLISEVIKSTHLMSFARNEKSPEVAFCALQCLEACTIPVEDAKPVKTSSLEFQTCFDVFLGHLMNNIVTNRVTNIKLYIVCIRGLQNIIRQQPDLLSSKLGLILGVIKSYMLLGIAGVEFMKPQKLMPSPLSIPEVSTVPREKGGKMTKHRKPKTQAAVMKVKKAEKWGDDGGGYTPATSVNTTTEDGYSSFGNGVRTSESDFSDTEGGTAAKLAVMSGRLRQAALALFLHTVKLTEKTTIFSFWSSFVPENPLTSKHHLLTCTLKETSNRGRMAALNALLILLSSCKLYLAQAEKGDNLAFTPFSVIVGLTIKELHKCLSLSLSALSVPVLTLVLKCFAALVQATPYHRLGPGLITRVIRNVKPFIYHKDSTVQVTALIVLGCVLASEPLIPETKDAFTKKTNETKEQKGANSNSDDSFDFAEFSSDEEQQPQDPNVPWLLERCFYNLDCDNTVPTPVKLESLQIISVISRNYFDSLLAPSMTQVTKALDVSLTSKYVDVQLHAGRAVDFIGQAMSRCFLQESKQTFSSSLCLSFWQTLLTSSLTKLLQNEQHSILRAIGCDCLGSVGPEAFEQLSRDRQILCVTLLFACSRDDENSVRGAAVRALAICVLYPSLREDAGFVVDTAETIYRVLQDENFTVRVKCSWALGNLSDALVLNRCCGLMEEFPDGLILKLLQATIRASSDNDKIKMNAVRALGNLLQLIGDDLVEDRGFREAAEDGIGVLVKNCTSGSNMKVRWNSCYAIGNTMKNASIFKMARNWQEKVFTALTDLVVNFRNFKVRINAAVALSTPTKRQFYRQYYQPIWVALIKALETSQNMEDFNEYKHRDNLVEQICLTLGHLMTLLTKDDLTLIKDSVNSEHLQSQMKRVWDRLLPEKSTVLFDARTYIADFSSNLNTEEKTVLESLLYILKPGF</sequence>
<comment type="caution">
    <text evidence="4">The sequence shown here is derived from an EMBL/GenBank/DDBJ whole genome shotgun (WGS) entry which is preliminary data.</text>
</comment>
<dbReference type="InterPro" id="IPR052107">
    <property type="entry name" value="HEAT6"/>
</dbReference>
<dbReference type="InterPro" id="IPR025283">
    <property type="entry name" value="DUF4042"/>
</dbReference>
<dbReference type="SUPFAM" id="SSF48371">
    <property type="entry name" value="ARM repeat"/>
    <property type="match status" value="1"/>
</dbReference>
<reference evidence="4" key="1">
    <citation type="journal article" date="2023" name="G3 (Bethesda)">
        <title>Whole genome assemblies of Zophobas morio and Tenebrio molitor.</title>
        <authorList>
            <person name="Kaur S."/>
            <person name="Stinson S.A."/>
            <person name="diCenzo G.C."/>
        </authorList>
    </citation>
    <scope>NUCLEOTIDE SEQUENCE</scope>
    <source>
        <strain evidence="4">QUZm001</strain>
    </source>
</reference>
<dbReference type="Proteomes" id="UP001168821">
    <property type="component" value="Unassembled WGS sequence"/>
</dbReference>
<dbReference type="AlphaFoldDB" id="A0AA38I100"/>
<evidence type="ECO:0000256" key="2">
    <source>
        <dbReference type="SAM" id="MobiDB-lite"/>
    </source>
</evidence>
<dbReference type="Gene3D" id="1.25.10.10">
    <property type="entry name" value="Leucine-rich Repeat Variant"/>
    <property type="match status" value="2"/>
</dbReference>
<dbReference type="InterPro" id="IPR011989">
    <property type="entry name" value="ARM-like"/>
</dbReference>
<proteinExistence type="predicted"/>
<dbReference type="PANTHER" id="PTHR13366">
    <property type="entry name" value="MALARIA ANTIGEN-RELATED"/>
    <property type="match status" value="1"/>
</dbReference>
<evidence type="ECO:0000313" key="4">
    <source>
        <dbReference type="EMBL" id="KAJ3644654.1"/>
    </source>
</evidence>
<dbReference type="PANTHER" id="PTHR13366:SF0">
    <property type="entry name" value="HEAT REPEAT-CONTAINING PROTEIN 6"/>
    <property type="match status" value="1"/>
</dbReference>
<feature type="domain" description="DUF4042" evidence="3">
    <location>
        <begin position="348"/>
        <end position="522"/>
    </location>
</feature>
<accession>A0AA38I100</accession>
<dbReference type="Pfam" id="PF13251">
    <property type="entry name" value="DUF4042"/>
    <property type="match status" value="1"/>
</dbReference>
<dbReference type="EMBL" id="JALNTZ010000007">
    <property type="protein sequence ID" value="KAJ3644654.1"/>
    <property type="molecule type" value="Genomic_DNA"/>
</dbReference>
<protein>
    <recommendedName>
        <fullName evidence="1">HEAT repeat-containing protein 6</fullName>
    </recommendedName>
</protein>
<gene>
    <name evidence="4" type="ORF">Zmor_022368</name>
</gene>
<feature type="region of interest" description="Disordered" evidence="2">
    <location>
        <begin position="299"/>
        <end position="321"/>
    </location>
</feature>
<feature type="region of interest" description="Disordered" evidence="2">
    <location>
        <begin position="260"/>
        <end position="284"/>
    </location>
</feature>